<dbReference type="NCBIfam" id="TIGR03517">
    <property type="entry name" value="GldM_gliding"/>
    <property type="match status" value="1"/>
</dbReference>
<dbReference type="InterPro" id="IPR019859">
    <property type="entry name" value="Motility-assoc_prot_GldM"/>
</dbReference>
<evidence type="ECO:0000259" key="2">
    <source>
        <dbReference type="Pfam" id="PF12081"/>
    </source>
</evidence>
<evidence type="ECO:0000259" key="4">
    <source>
        <dbReference type="Pfam" id="PF21602"/>
    </source>
</evidence>
<dbReference type="InterPro" id="IPR022720">
    <property type="entry name" value="Motility-assoc_prot_GldM_N"/>
</dbReference>
<dbReference type="RefSeq" id="WP_150904542.1">
    <property type="nucleotide sequence ID" value="NZ_VTWT01000007.1"/>
</dbReference>
<dbReference type="Pfam" id="PF21602">
    <property type="entry name" value="GldM_3rd"/>
    <property type="match status" value="1"/>
</dbReference>
<name>A0A5N1ISL0_9BACT</name>
<proteinExistence type="predicted"/>
<dbReference type="InterPro" id="IPR048405">
    <property type="entry name" value="GldM_Ig-like-1"/>
</dbReference>
<dbReference type="Pfam" id="PF12081">
    <property type="entry name" value="GldM_1st"/>
    <property type="match status" value="1"/>
</dbReference>
<feature type="domain" description="Gliding motility-associated protein GldM C-terminal" evidence="1">
    <location>
        <begin position="408"/>
        <end position="527"/>
    </location>
</feature>
<dbReference type="Proteomes" id="UP000326570">
    <property type="component" value="Unassembled WGS sequence"/>
</dbReference>
<comment type="caution">
    <text evidence="5">The sequence shown here is derived from an EMBL/GenBank/DDBJ whole genome shotgun (WGS) entry which is preliminary data.</text>
</comment>
<protein>
    <submittedName>
        <fullName evidence="5">Gliding motility protein GldM</fullName>
    </submittedName>
</protein>
<feature type="domain" description="Gliding motility-associated protein GldM N-terminal" evidence="2">
    <location>
        <begin position="32"/>
        <end position="219"/>
    </location>
</feature>
<dbReference type="Pfam" id="PF12080">
    <property type="entry name" value="GldM_4th"/>
    <property type="match status" value="1"/>
</dbReference>
<dbReference type="EMBL" id="VTWT01000007">
    <property type="protein sequence ID" value="KAA9331933.1"/>
    <property type="molecule type" value="Genomic_DNA"/>
</dbReference>
<keyword evidence="6" id="KW-1185">Reference proteome</keyword>
<accession>A0A5N1ISL0</accession>
<reference evidence="5 6" key="1">
    <citation type="submission" date="2019-09" db="EMBL/GenBank/DDBJ databases">
        <title>Genome sequence of Adhaeribacter sp. M2.</title>
        <authorList>
            <person name="Srinivasan S."/>
        </authorList>
    </citation>
    <scope>NUCLEOTIDE SEQUENCE [LARGE SCALE GENOMIC DNA]</scope>
    <source>
        <strain evidence="5 6">M2</strain>
    </source>
</reference>
<evidence type="ECO:0000259" key="1">
    <source>
        <dbReference type="Pfam" id="PF12080"/>
    </source>
</evidence>
<gene>
    <name evidence="5" type="primary">gldM</name>
    <name evidence="5" type="ORF">F0P94_14140</name>
</gene>
<evidence type="ECO:0000259" key="3">
    <source>
        <dbReference type="Pfam" id="PF21601"/>
    </source>
</evidence>
<dbReference type="InterPro" id="IPR048406">
    <property type="entry name" value="GldM_Ig-like-2"/>
</dbReference>
<organism evidence="5 6">
    <name type="scientific">Adhaeribacter soli</name>
    <dbReference type="NCBI Taxonomy" id="2607655"/>
    <lineage>
        <taxon>Bacteria</taxon>
        <taxon>Pseudomonadati</taxon>
        <taxon>Bacteroidota</taxon>
        <taxon>Cytophagia</taxon>
        <taxon>Cytophagales</taxon>
        <taxon>Hymenobacteraceae</taxon>
        <taxon>Adhaeribacter</taxon>
    </lineage>
</organism>
<feature type="domain" description="Gliding motility-associated protein GldM first immunoglobulin-like" evidence="3">
    <location>
        <begin position="223"/>
        <end position="325"/>
    </location>
</feature>
<dbReference type="InterPro" id="IPR022719">
    <property type="entry name" value="Motility-assoc_prot_GldM_C"/>
</dbReference>
<dbReference type="Pfam" id="PF21601">
    <property type="entry name" value="GldM_2nd"/>
    <property type="match status" value="1"/>
</dbReference>
<feature type="domain" description="Gliding motility-associated protein GldM second immunoglobulin-like" evidence="4">
    <location>
        <begin position="327"/>
        <end position="405"/>
    </location>
</feature>
<evidence type="ECO:0000313" key="6">
    <source>
        <dbReference type="Proteomes" id="UP000326570"/>
    </source>
</evidence>
<dbReference type="AlphaFoldDB" id="A0A5N1ISL0"/>
<sequence>MAGGKETPRQKLIGMMYLVLTALLALQVSSAIILKFKFLDDSLMTVNQKTNSNNADIKKGIEAAVAKAGNRAADKKVVDEATQVREETSKIIKYLNDTRDMLIKEAGGMENGNYKDPSAEDKVAIKMIGADKGKGEAYKMKDKLNAYTEFMKKYNPNMPKLAIDAKEDPIASKDENQRSKDFAQLNFEATPLTAALAVIAQKESEILKYEADVLSSLAGKVGADIIKFDKIFAMARAESKTVAAGTKYKADMFIAASSNAITPTMTYQGRPIKVENGMGKIEFTAQAGNYDKEGVSKQQWTGQIRINNNGRDTTFTVKEEYFVAKPVIQVQSASVQALYLNCGNELNIQVPALGATYDPSFSATGAAVVKGATKGLVTLVPSAKEVTLNVSSGGNKIGSEKFQVRLIPKPEIVALANGKPVNEKQGMAAPGPRSITMKAIPDESFKNFLPKDARYRVFKWEAFLVRGRKAVAQETFSGEVANLTSFAAIAKEGDRISIEVKEVKRMNFRNTVEDVNIGTRIINIPLN</sequence>
<evidence type="ECO:0000313" key="5">
    <source>
        <dbReference type="EMBL" id="KAA9331933.1"/>
    </source>
</evidence>